<comment type="caution">
    <text evidence="1">The sequence shown here is derived from an EMBL/GenBank/DDBJ whole genome shotgun (WGS) entry which is preliminary data.</text>
</comment>
<sequence length="85" mass="9477">MYASKLQESAEKGYEGLEMVRNICAPTNDVAIKHMSTCAVTPPFPFPTCLLSDSAEVLTTTRHTRQLLRSPIPRHLVEHITLAQL</sequence>
<dbReference type="EMBL" id="AWSO01000551">
    <property type="protein sequence ID" value="ESK89548.1"/>
    <property type="molecule type" value="Genomic_DNA"/>
</dbReference>
<proteinExistence type="predicted"/>
<dbReference type="AlphaFoldDB" id="V2WRQ8"/>
<protein>
    <submittedName>
        <fullName evidence="1">Uncharacterized protein</fullName>
    </submittedName>
</protein>
<reference evidence="1 2" key="1">
    <citation type="journal article" date="2014" name="BMC Genomics">
        <title>Genome and secretome analysis of the hemibiotrophic fungal pathogen, Moniliophthora roreri, which causes frosty pod rot disease of cacao: mechanisms of the biotrophic and necrotrophic phases.</title>
        <authorList>
            <person name="Meinhardt L.W."/>
            <person name="Costa G.G.L."/>
            <person name="Thomazella D.P.T."/>
            <person name="Teixeira P.J.P.L."/>
            <person name="Carazzolle M.F."/>
            <person name="Schuster S.C."/>
            <person name="Carlson J.E."/>
            <person name="Guiltinan M.J."/>
            <person name="Mieczkowski P."/>
            <person name="Farmer A."/>
            <person name="Ramaraj T."/>
            <person name="Crozier J."/>
            <person name="Davis R.E."/>
            <person name="Shao J."/>
            <person name="Melnick R.L."/>
            <person name="Pereira G.A.G."/>
            <person name="Bailey B.A."/>
        </authorList>
    </citation>
    <scope>NUCLEOTIDE SEQUENCE [LARGE SCALE GENOMIC DNA]</scope>
    <source>
        <strain evidence="1 2">MCA 2997</strain>
    </source>
</reference>
<keyword evidence="2" id="KW-1185">Reference proteome</keyword>
<gene>
    <name evidence="1" type="ORF">Moror_1208</name>
</gene>
<dbReference type="HOGENOM" id="CLU_2513139_0_0_1"/>
<evidence type="ECO:0000313" key="1">
    <source>
        <dbReference type="EMBL" id="ESK89548.1"/>
    </source>
</evidence>
<dbReference type="Proteomes" id="UP000017559">
    <property type="component" value="Unassembled WGS sequence"/>
</dbReference>
<name>V2WRQ8_MONRO</name>
<evidence type="ECO:0000313" key="2">
    <source>
        <dbReference type="Proteomes" id="UP000017559"/>
    </source>
</evidence>
<organism evidence="1 2">
    <name type="scientific">Moniliophthora roreri (strain MCA 2997)</name>
    <name type="common">Cocoa frosty pod rot fungus</name>
    <name type="synonym">Crinipellis roreri</name>
    <dbReference type="NCBI Taxonomy" id="1381753"/>
    <lineage>
        <taxon>Eukaryota</taxon>
        <taxon>Fungi</taxon>
        <taxon>Dikarya</taxon>
        <taxon>Basidiomycota</taxon>
        <taxon>Agaricomycotina</taxon>
        <taxon>Agaricomycetes</taxon>
        <taxon>Agaricomycetidae</taxon>
        <taxon>Agaricales</taxon>
        <taxon>Marasmiineae</taxon>
        <taxon>Marasmiaceae</taxon>
        <taxon>Moniliophthora</taxon>
    </lineage>
</organism>
<accession>V2WRQ8</accession>
<dbReference type="KEGG" id="mrr:Moror_1208"/>